<evidence type="ECO:0000256" key="4">
    <source>
        <dbReference type="ARBA" id="ARBA00022694"/>
    </source>
</evidence>
<organism evidence="8 9">
    <name type="scientific">[Candida] arabinofermentans NRRL YB-2248</name>
    <dbReference type="NCBI Taxonomy" id="983967"/>
    <lineage>
        <taxon>Eukaryota</taxon>
        <taxon>Fungi</taxon>
        <taxon>Dikarya</taxon>
        <taxon>Ascomycota</taxon>
        <taxon>Saccharomycotina</taxon>
        <taxon>Pichiomycetes</taxon>
        <taxon>Pichiales</taxon>
        <taxon>Pichiaceae</taxon>
        <taxon>Ogataea</taxon>
        <taxon>Ogataea/Candida clade</taxon>
    </lineage>
</organism>
<evidence type="ECO:0000256" key="3">
    <source>
        <dbReference type="ARBA" id="ARBA00012787"/>
    </source>
</evidence>
<keyword evidence="4" id="KW-0819">tRNA processing</keyword>
<evidence type="ECO:0000256" key="1">
    <source>
        <dbReference type="ARBA" id="ARBA00001166"/>
    </source>
</evidence>
<dbReference type="GO" id="GO:0006400">
    <property type="term" value="P:tRNA modification"/>
    <property type="evidence" value="ECO:0007669"/>
    <property type="project" value="TreeGrafter"/>
</dbReference>
<dbReference type="Gene3D" id="3.30.2350.10">
    <property type="entry name" value="Pseudouridine synthase"/>
    <property type="match status" value="1"/>
</dbReference>
<keyword evidence="9" id="KW-1185">Reference proteome</keyword>
<dbReference type="GO" id="GO:0160148">
    <property type="term" value="F:tRNA pseudouridine(55) synthase activity"/>
    <property type="evidence" value="ECO:0007669"/>
    <property type="project" value="UniProtKB-EC"/>
</dbReference>
<dbReference type="Proteomes" id="UP000094801">
    <property type="component" value="Unassembled WGS sequence"/>
</dbReference>
<keyword evidence="5" id="KW-0413">Isomerase</keyword>
<dbReference type="PANTHER" id="PTHR13767:SF2">
    <property type="entry name" value="PSEUDOURIDYLATE SYNTHASE TRUB1"/>
    <property type="match status" value="1"/>
</dbReference>
<dbReference type="HAMAP" id="MF_01080">
    <property type="entry name" value="TruB_bact"/>
    <property type="match status" value="1"/>
</dbReference>
<dbReference type="EMBL" id="KV453863">
    <property type="protein sequence ID" value="ODV83508.1"/>
    <property type="molecule type" value="Genomic_DNA"/>
</dbReference>
<proteinExistence type="inferred from homology"/>
<comment type="catalytic activity">
    <reaction evidence="1">
        <text>a uridine in mRNA = a pseudouridine in mRNA</text>
        <dbReference type="Rhea" id="RHEA:56644"/>
        <dbReference type="Rhea" id="RHEA-COMP:14658"/>
        <dbReference type="Rhea" id="RHEA-COMP:14659"/>
        <dbReference type="ChEBI" id="CHEBI:65314"/>
        <dbReference type="ChEBI" id="CHEBI:65315"/>
    </reaction>
</comment>
<gene>
    <name evidence="8" type="ORF">CANARDRAFT_29952</name>
</gene>
<evidence type="ECO:0000256" key="6">
    <source>
        <dbReference type="SAM" id="MobiDB-lite"/>
    </source>
</evidence>
<dbReference type="InterPro" id="IPR002501">
    <property type="entry name" value="PsdUridine_synth_N"/>
</dbReference>
<sequence>MFKRFPLTRQYIKNNRSLMEGVFAVNKPSGITSSQFLGKVQKILTKASVFEESLNQMRKNKSHGKKQWKKNIKLKMGHGGTLDPLASGVLVIGLGSGTKRLGGYTNGSTKVYETVALLGGSTTTGDSEGELLSKTGSKHVDKDLLVKIKDRFVGSLEQIPPVFSALKMDGMPLYEYARKGLPIPRKLEARNVTVSDFQLHDDSLSTDHDYTFLKSQVDEDGETLVDKLKTNPSLNDHPLSFSKEFMEKCSKDFSLSSELEPIRELESDVDTESDDYRAPTLHFTTTVSSGTYIRSLISDYGRALGSSAYMVKLIRSRQAEWQLDKNCFELQDFEDNPEEVWSKVLEKVLNKGSTVDVRKEMEIAKTEFKDIQSKEESKEKSEETTDVVETSEKKRDADGELSEEPTKKQKLELDEETSKSIASTEEASAAEEIKL</sequence>
<dbReference type="AlphaFoldDB" id="A0A1E4SVH3"/>
<dbReference type="EC" id="5.4.99.25" evidence="3"/>
<dbReference type="InterPro" id="IPR014780">
    <property type="entry name" value="tRNA_psdUridine_synth_TruB"/>
</dbReference>
<evidence type="ECO:0000313" key="9">
    <source>
        <dbReference type="Proteomes" id="UP000094801"/>
    </source>
</evidence>
<dbReference type="GO" id="GO:0003723">
    <property type="term" value="F:RNA binding"/>
    <property type="evidence" value="ECO:0007669"/>
    <property type="project" value="InterPro"/>
</dbReference>
<dbReference type="STRING" id="983967.A0A1E4SVH3"/>
<dbReference type="PANTHER" id="PTHR13767">
    <property type="entry name" value="TRNA-PSEUDOURIDINE SYNTHASE"/>
    <property type="match status" value="1"/>
</dbReference>
<comment type="similarity">
    <text evidence="2">Belongs to the pseudouridine synthase TruB family.</text>
</comment>
<reference evidence="9" key="1">
    <citation type="submission" date="2016-04" db="EMBL/GenBank/DDBJ databases">
        <title>Comparative genomics of biotechnologically important yeasts.</title>
        <authorList>
            <consortium name="DOE Joint Genome Institute"/>
            <person name="Riley R."/>
            <person name="Haridas S."/>
            <person name="Wolfe K.H."/>
            <person name="Lopes M.R."/>
            <person name="Hittinger C.T."/>
            <person name="Goker M."/>
            <person name="Salamov A."/>
            <person name="Wisecaver J."/>
            <person name="Long T.M."/>
            <person name="Aerts A.L."/>
            <person name="Barry K."/>
            <person name="Choi C."/>
            <person name="Clum A."/>
            <person name="Coughlan A.Y."/>
            <person name="Deshpande S."/>
            <person name="Douglass A.P."/>
            <person name="Hanson S.J."/>
            <person name="Klenk H.-P."/>
            <person name="Labutti K."/>
            <person name="Lapidus A."/>
            <person name="Lindquist E."/>
            <person name="Lipzen A."/>
            <person name="Meier-Kolthoff J.P."/>
            <person name="Ohm R.A."/>
            <person name="Otillar R.P."/>
            <person name="Pangilinan J."/>
            <person name="Peng Y."/>
            <person name="Rokas A."/>
            <person name="Rosa C.A."/>
            <person name="Scheuner C."/>
            <person name="Sibirny A.A."/>
            <person name="Slot J.C."/>
            <person name="Stielow J.B."/>
            <person name="Sun H."/>
            <person name="Kurtzman C.P."/>
            <person name="Blackwell M."/>
            <person name="Grigoriev I.V."/>
            <person name="Jeffries T.W."/>
        </authorList>
    </citation>
    <scope>NUCLEOTIDE SEQUENCE [LARGE SCALE GENOMIC DNA]</scope>
    <source>
        <strain evidence="9">NRRL YB-2248</strain>
    </source>
</reference>
<name>A0A1E4SVH3_9ASCO</name>
<dbReference type="SUPFAM" id="SSF55120">
    <property type="entry name" value="Pseudouridine synthase"/>
    <property type="match status" value="1"/>
</dbReference>
<evidence type="ECO:0000256" key="2">
    <source>
        <dbReference type="ARBA" id="ARBA00008999"/>
    </source>
</evidence>
<evidence type="ECO:0000313" key="8">
    <source>
        <dbReference type="EMBL" id="ODV83508.1"/>
    </source>
</evidence>
<evidence type="ECO:0000259" key="7">
    <source>
        <dbReference type="Pfam" id="PF01509"/>
    </source>
</evidence>
<evidence type="ECO:0000256" key="5">
    <source>
        <dbReference type="ARBA" id="ARBA00023235"/>
    </source>
</evidence>
<dbReference type="OrthoDB" id="9995526at2759"/>
<accession>A0A1E4SVH3</accession>
<feature type="compositionally biased region" description="Basic and acidic residues" evidence="6">
    <location>
        <begin position="369"/>
        <end position="383"/>
    </location>
</feature>
<dbReference type="InterPro" id="IPR020103">
    <property type="entry name" value="PsdUridine_synth_cat_dom_sf"/>
</dbReference>
<dbReference type="GO" id="GO:0005634">
    <property type="term" value="C:nucleus"/>
    <property type="evidence" value="ECO:0007669"/>
    <property type="project" value="TreeGrafter"/>
</dbReference>
<dbReference type="Pfam" id="PF01509">
    <property type="entry name" value="TruB_N"/>
    <property type="match status" value="1"/>
</dbReference>
<feature type="region of interest" description="Disordered" evidence="6">
    <location>
        <begin position="369"/>
        <end position="435"/>
    </location>
</feature>
<protein>
    <recommendedName>
        <fullName evidence="3">tRNA pseudouridine(55) synthase</fullName>
        <ecNumber evidence="3">5.4.99.25</ecNumber>
    </recommendedName>
</protein>
<feature type="domain" description="Pseudouridine synthase II N-terminal" evidence="7">
    <location>
        <begin position="73"/>
        <end position="201"/>
    </location>
</feature>
<dbReference type="GO" id="GO:1990481">
    <property type="term" value="P:mRNA pseudouridine synthesis"/>
    <property type="evidence" value="ECO:0007669"/>
    <property type="project" value="TreeGrafter"/>
</dbReference>
<feature type="compositionally biased region" description="Basic and acidic residues" evidence="6">
    <location>
        <begin position="390"/>
        <end position="418"/>
    </location>
</feature>